<comment type="caution">
    <text evidence="1">The sequence shown here is derived from an EMBL/GenBank/DDBJ whole genome shotgun (WGS) entry which is preliminary data.</text>
</comment>
<evidence type="ECO:0000313" key="2">
    <source>
        <dbReference type="Proteomes" id="UP001497535"/>
    </source>
</evidence>
<name>A0ACB1AYD5_MELEN</name>
<sequence>MHRNNSKNKNEIPSTSNSFSTFNSKLENNNSQILQKYKLLNAEQWLELNEQIKRINLQNNDNKNPFEEAKSRERCPETIKVLPILHKTNQLPPTCNKVKQIFFCPKQNKQNCCPPSPISTSAYGTGGGTTTEDTGQESPSAEIHHQGREKPKQIKSVRYASDKPPINSSQSTLINAAKPHFYTSADRLAETLAAQQRILRQELTLENKQRITQSEQNTKTEIKKIKQKQPIMEMPIIKNPFIRTTKFVNNSTCSTPQLNSQIKHLNTNENKTLINNEILQLKPTNSTKNFQLISIKSSSNENNASTFSQSFAQQLPKQNTVRQETQNNFPLTKKTTRKSKSPSKFTRKMSKSPRKSKSPKAKQQELEWVIKRRPDGTRYVTRRPMRSSNNSAIIKERRERSALRERHQSSALSTTTDDDGQNTMRQMIKEQRRRRKGHTKTFGNQQQQIDSNYKQQPNKFNIPKNSLPINQFQQQKQLQLDSKTIKQMLMNRPIASFFTSTTV</sequence>
<accession>A0ACB1AYD5</accession>
<organism evidence="1 2">
    <name type="scientific">Meloidogyne enterolobii</name>
    <name type="common">Root-knot nematode worm</name>
    <name type="synonym">Meloidogyne mayaguensis</name>
    <dbReference type="NCBI Taxonomy" id="390850"/>
    <lineage>
        <taxon>Eukaryota</taxon>
        <taxon>Metazoa</taxon>
        <taxon>Ecdysozoa</taxon>
        <taxon>Nematoda</taxon>
        <taxon>Chromadorea</taxon>
        <taxon>Rhabditida</taxon>
        <taxon>Tylenchina</taxon>
        <taxon>Tylenchomorpha</taxon>
        <taxon>Tylenchoidea</taxon>
        <taxon>Meloidogynidae</taxon>
        <taxon>Meloidogyninae</taxon>
        <taxon>Meloidogyne</taxon>
    </lineage>
</organism>
<proteinExistence type="predicted"/>
<dbReference type="EMBL" id="CAVMJV010000143">
    <property type="protein sequence ID" value="CAK5112224.1"/>
    <property type="molecule type" value="Genomic_DNA"/>
</dbReference>
<protein>
    <submittedName>
        <fullName evidence="1">Uncharacterized protein</fullName>
    </submittedName>
</protein>
<reference evidence="1" key="1">
    <citation type="submission" date="2023-11" db="EMBL/GenBank/DDBJ databases">
        <authorList>
            <person name="Poullet M."/>
        </authorList>
    </citation>
    <scope>NUCLEOTIDE SEQUENCE</scope>
    <source>
        <strain evidence="1">E1834</strain>
    </source>
</reference>
<keyword evidence="2" id="KW-1185">Reference proteome</keyword>
<evidence type="ECO:0000313" key="1">
    <source>
        <dbReference type="EMBL" id="CAK5112224.1"/>
    </source>
</evidence>
<gene>
    <name evidence="1" type="ORF">MENTE1834_LOCUS44852</name>
</gene>
<dbReference type="Proteomes" id="UP001497535">
    <property type="component" value="Unassembled WGS sequence"/>
</dbReference>